<dbReference type="Pfam" id="PF01925">
    <property type="entry name" value="TauE"/>
    <property type="match status" value="1"/>
</dbReference>
<protein>
    <recommendedName>
        <fullName evidence="8">Probable membrane transporter protein</fullName>
    </recommendedName>
</protein>
<comment type="caution">
    <text evidence="9">The sequence shown here is derived from an EMBL/GenBank/DDBJ whole genome shotgun (WGS) entry which is preliminary data.</text>
</comment>
<dbReference type="PANTHER" id="PTHR30269">
    <property type="entry name" value="TRANSMEMBRANE PROTEIN YFCA"/>
    <property type="match status" value="1"/>
</dbReference>
<comment type="subcellular location">
    <subcellularLocation>
        <location evidence="1 8">Cell membrane</location>
        <topology evidence="1 8">Multi-pass membrane protein</topology>
    </subcellularLocation>
</comment>
<evidence type="ECO:0000256" key="6">
    <source>
        <dbReference type="ARBA" id="ARBA00022989"/>
    </source>
</evidence>
<keyword evidence="10" id="KW-1185">Reference proteome</keyword>
<dbReference type="AlphaFoldDB" id="A0A844ZHJ5"/>
<dbReference type="InterPro" id="IPR002781">
    <property type="entry name" value="TM_pro_TauE-like"/>
</dbReference>
<dbReference type="EMBL" id="WTYW01000001">
    <property type="protein sequence ID" value="MXO85199.1"/>
    <property type="molecule type" value="Genomic_DNA"/>
</dbReference>
<proteinExistence type="inferred from homology"/>
<evidence type="ECO:0000313" key="9">
    <source>
        <dbReference type="EMBL" id="MXO85199.1"/>
    </source>
</evidence>
<feature type="transmembrane region" description="Helical" evidence="8">
    <location>
        <begin position="181"/>
        <end position="211"/>
    </location>
</feature>
<evidence type="ECO:0000256" key="1">
    <source>
        <dbReference type="ARBA" id="ARBA00004651"/>
    </source>
</evidence>
<evidence type="ECO:0000256" key="5">
    <source>
        <dbReference type="ARBA" id="ARBA00022692"/>
    </source>
</evidence>
<accession>A0A844ZHJ5</accession>
<dbReference type="Proteomes" id="UP000433104">
    <property type="component" value="Unassembled WGS sequence"/>
</dbReference>
<keyword evidence="6 8" id="KW-1133">Transmembrane helix</keyword>
<sequence>MFAALAAVAIFTGFVDAIAGGGGLVMMPALLATGMPPHFAFGTNKLQSVFGTTISCANYTRGGLVDWKGNWPLAVLVFVASASGALVVQQVSTRILAYIIPVILLMMVAYLIFSPRMNDEDAHERLSRVGYTPVAGGIGFYDGFFGPGTGQFFTTSLVALRGNGLIRAVGNTKLLNATTNWAAVLVFALSGKMIWLLGLSMAAGAMLGGYLGSRFAMKHGARVVRPLMIVASLGLTGKLVWDWFVS</sequence>
<dbReference type="PANTHER" id="PTHR30269:SF0">
    <property type="entry name" value="MEMBRANE TRANSPORTER PROTEIN YFCA-RELATED"/>
    <property type="match status" value="1"/>
</dbReference>
<gene>
    <name evidence="9" type="ORF">GRI38_04070</name>
</gene>
<feature type="transmembrane region" description="Helical" evidence="8">
    <location>
        <begin position="223"/>
        <end position="241"/>
    </location>
</feature>
<keyword evidence="5 8" id="KW-0812">Transmembrane</keyword>
<dbReference type="GO" id="GO:0005886">
    <property type="term" value="C:plasma membrane"/>
    <property type="evidence" value="ECO:0007669"/>
    <property type="project" value="UniProtKB-SubCell"/>
</dbReference>
<reference evidence="9 10" key="1">
    <citation type="submission" date="2019-12" db="EMBL/GenBank/DDBJ databases">
        <title>Genomic-based taxomic classification of the family Erythrobacteraceae.</title>
        <authorList>
            <person name="Xu L."/>
        </authorList>
    </citation>
    <scope>NUCLEOTIDE SEQUENCE [LARGE SCALE GENOMIC DNA]</scope>
    <source>
        <strain evidence="9 10">MCCC 1A09962</strain>
    </source>
</reference>
<feature type="transmembrane region" description="Helical" evidence="8">
    <location>
        <begin position="95"/>
        <end position="113"/>
    </location>
</feature>
<organism evidence="9 10">
    <name type="scientific">Parapontixanthobacter aurantiacus</name>
    <dbReference type="NCBI Taxonomy" id="1463599"/>
    <lineage>
        <taxon>Bacteria</taxon>
        <taxon>Pseudomonadati</taxon>
        <taxon>Pseudomonadota</taxon>
        <taxon>Alphaproteobacteria</taxon>
        <taxon>Sphingomonadales</taxon>
        <taxon>Erythrobacteraceae</taxon>
        <taxon>Parapontixanthobacter</taxon>
    </lineage>
</organism>
<keyword evidence="7 8" id="KW-0472">Membrane</keyword>
<evidence type="ECO:0000256" key="3">
    <source>
        <dbReference type="ARBA" id="ARBA00022448"/>
    </source>
</evidence>
<evidence type="ECO:0000256" key="2">
    <source>
        <dbReference type="ARBA" id="ARBA00009142"/>
    </source>
</evidence>
<keyword evidence="3" id="KW-0813">Transport</keyword>
<evidence type="ECO:0000256" key="7">
    <source>
        <dbReference type="ARBA" id="ARBA00023136"/>
    </source>
</evidence>
<evidence type="ECO:0000313" key="10">
    <source>
        <dbReference type="Proteomes" id="UP000433104"/>
    </source>
</evidence>
<comment type="similarity">
    <text evidence="2 8">Belongs to the 4-toluene sulfonate uptake permease (TSUP) (TC 2.A.102) family.</text>
</comment>
<dbReference type="OrthoDB" id="554695at2"/>
<evidence type="ECO:0000256" key="4">
    <source>
        <dbReference type="ARBA" id="ARBA00022475"/>
    </source>
</evidence>
<name>A0A844ZHJ5_9SPHN</name>
<feature type="transmembrane region" description="Helical" evidence="8">
    <location>
        <begin position="71"/>
        <end position="88"/>
    </location>
</feature>
<evidence type="ECO:0000256" key="8">
    <source>
        <dbReference type="RuleBase" id="RU363041"/>
    </source>
</evidence>
<keyword evidence="4 8" id="KW-1003">Cell membrane</keyword>
<dbReference type="InterPro" id="IPR052017">
    <property type="entry name" value="TSUP"/>
</dbReference>